<evidence type="ECO:0000256" key="4">
    <source>
        <dbReference type="ARBA" id="ARBA00023163"/>
    </source>
</evidence>
<dbReference type="Proteomes" id="UP000223913">
    <property type="component" value="Unassembled WGS sequence"/>
</dbReference>
<dbReference type="Pfam" id="PF04542">
    <property type="entry name" value="Sigma70_r2"/>
    <property type="match status" value="1"/>
</dbReference>
<comment type="similarity">
    <text evidence="1">Belongs to the sigma-70 factor family. ECF subfamily.</text>
</comment>
<dbReference type="PANTHER" id="PTHR43133:SF62">
    <property type="entry name" value="RNA POLYMERASE SIGMA FACTOR SIGZ"/>
    <property type="match status" value="1"/>
</dbReference>
<gene>
    <name evidence="7" type="ORF">CRP01_10780</name>
</gene>
<dbReference type="GO" id="GO:0003677">
    <property type="term" value="F:DNA binding"/>
    <property type="evidence" value="ECO:0007669"/>
    <property type="project" value="InterPro"/>
</dbReference>
<evidence type="ECO:0000259" key="5">
    <source>
        <dbReference type="Pfam" id="PF04542"/>
    </source>
</evidence>
<dbReference type="RefSeq" id="WP_099150023.1">
    <property type="nucleotide sequence ID" value="NZ_PDUD01000017.1"/>
</dbReference>
<dbReference type="SUPFAM" id="SSF88659">
    <property type="entry name" value="Sigma3 and sigma4 domains of RNA polymerase sigma factors"/>
    <property type="match status" value="1"/>
</dbReference>
<dbReference type="Pfam" id="PF08281">
    <property type="entry name" value="Sigma70_r4_2"/>
    <property type="match status" value="1"/>
</dbReference>
<evidence type="ECO:0000313" key="8">
    <source>
        <dbReference type="Proteomes" id="UP000223913"/>
    </source>
</evidence>
<dbReference type="InterPro" id="IPR007627">
    <property type="entry name" value="RNA_pol_sigma70_r2"/>
</dbReference>
<keyword evidence="8" id="KW-1185">Reference proteome</keyword>
<protein>
    <submittedName>
        <fullName evidence="7">RNA polymerase</fullName>
    </submittedName>
</protein>
<proteinExistence type="inferred from homology"/>
<evidence type="ECO:0000313" key="7">
    <source>
        <dbReference type="EMBL" id="PHN06768.1"/>
    </source>
</evidence>
<dbReference type="InterPro" id="IPR039425">
    <property type="entry name" value="RNA_pol_sigma-70-like"/>
</dbReference>
<dbReference type="InterPro" id="IPR013324">
    <property type="entry name" value="RNA_pol_sigma_r3/r4-like"/>
</dbReference>
<evidence type="ECO:0000256" key="3">
    <source>
        <dbReference type="ARBA" id="ARBA00023082"/>
    </source>
</evidence>
<comment type="caution">
    <text evidence="7">The sequence shown here is derived from an EMBL/GenBank/DDBJ whole genome shotgun (WGS) entry which is preliminary data.</text>
</comment>
<dbReference type="OrthoDB" id="9795666at2"/>
<dbReference type="GO" id="GO:0006352">
    <property type="term" value="P:DNA-templated transcription initiation"/>
    <property type="evidence" value="ECO:0007669"/>
    <property type="project" value="InterPro"/>
</dbReference>
<dbReference type="Gene3D" id="1.10.1740.10">
    <property type="match status" value="1"/>
</dbReference>
<sequence length="172" mass="19911">MEQKQLETALERLHTQSFGWALRCCSDDREAAAEVLQNTYLKILEGKARFRETSAFRTWLFSVIRFTAADYYRRQSRRQRLKLTTPGILHAETEAGPDADAPDRKEVFREVLNRLSPQQSQVLHLVFYQDCTIREASDIMGIQLGTARTHYERGKKQMKAWLLSAGVLKDAF</sequence>
<keyword evidence="3" id="KW-0731">Sigma factor</keyword>
<evidence type="ECO:0000256" key="2">
    <source>
        <dbReference type="ARBA" id="ARBA00023015"/>
    </source>
</evidence>
<dbReference type="EMBL" id="PDUD01000017">
    <property type="protein sequence ID" value="PHN06768.1"/>
    <property type="molecule type" value="Genomic_DNA"/>
</dbReference>
<name>A0A2D0NED3_FLAN2</name>
<dbReference type="InterPro" id="IPR036388">
    <property type="entry name" value="WH-like_DNA-bd_sf"/>
</dbReference>
<dbReference type="Gene3D" id="1.10.10.10">
    <property type="entry name" value="Winged helix-like DNA-binding domain superfamily/Winged helix DNA-binding domain"/>
    <property type="match status" value="1"/>
</dbReference>
<dbReference type="InterPro" id="IPR014284">
    <property type="entry name" value="RNA_pol_sigma-70_dom"/>
</dbReference>
<dbReference type="GO" id="GO:0016987">
    <property type="term" value="F:sigma factor activity"/>
    <property type="evidence" value="ECO:0007669"/>
    <property type="project" value="UniProtKB-KW"/>
</dbReference>
<accession>A0A2D0NED3</accession>
<keyword evidence="2" id="KW-0805">Transcription regulation</keyword>
<dbReference type="NCBIfam" id="TIGR02937">
    <property type="entry name" value="sigma70-ECF"/>
    <property type="match status" value="1"/>
</dbReference>
<reference evidence="7 8" key="1">
    <citation type="submission" date="2017-10" db="EMBL/GenBank/DDBJ databases">
        <title>The draft genome sequence of Lewinella nigricans NBRC 102662.</title>
        <authorList>
            <person name="Wang K."/>
        </authorList>
    </citation>
    <scope>NUCLEOTIDE SEQUENCE [LARGE SCALE GENOMIC DNA]</scope>
    <source>
        <strain evidence="7 8">NBRC 102662</strain>
    </source>
</reference>
<feature type="domain" description="RNA polymerase sigma-70 region 2" evidence="5">
    <location>
        <begin position="11"/>
        <end position="78"/>
    </location>
</feature>
<evidence type="ECO:0000256" key="1">
    <source>
        <dbReference type="ARBA" id="ARBA00010641"/>
    </source>
</evidence>
<dbReference type="InterPro" id="IPR013325">
    <property type="entry name" value="RNA_pol_sigma_r2"/>
</dbReference>
<dbReference type="AlphaFoldDB" id="A0A2D0NED3"/>
<dbReference type="SUPFAM" id="SSF88946">
    <property type="entry name" value="Sigma2 domain of RNA polymerase sigma factors"/>
    <property type="match status" value="1"/>
</dbReference>
<keyword evidence="4" id="KW-0804">Transcription</keyword>
<feature type="domain" description="RNA polymerase sigma factor 70 region 4 type 2" evidence="6">
    <location>
        <begin position="107"/>
        <end position="158"/>
    </location>
</feature>
<evidence type="ECO:0000259" key="6">
    <source>
        <dbReference type="Pfam" id="PF08281"/>
    </source>
</evidence>
<organism evidence="7 8">
    <name type="scientific">Flavilitoribacter nigricans (strain ATCC 23147 / DSM 23189 / NBRC 102662 / NCIMB 1420 / SS-2)</name>
    <name type="common">Lewinella nigricans</name>
    <dbReference type="NCBI Taxonomy" id="1122177"/>
    <lineage>
        <taxon>Bacteria</taxon>
        <taxon>Pseudomonadati</taxon>
        <taxon>Bacteroidota</taxon>
        <taxon>Saprospiria</taxon>
        <taxon>Saprospirales</taxon>
        <taxon>Lewinellaceae</taxon>
        <taxon>Flavilitoribacter</taxon>
    </lineage>
</organism>
<dbReference type="InterPro" id="IPR013249">
    <property type="entry name" value="RNA_pol_sigma70_r4_t2"/>
</dbReference>
<dbReference type="PANTHER" id="PTHR43133">
    <property type="entry name" value="RNA POLYMERASE ECF-TYPE SIGMA FACTO"/>
    <property type="match status" value="1"/>
</dbReference>